<name>A0AAD2FWJ3_9STRA</name>
<dbReference type="PANTHER" id="PTHR45667">
    <property type="entry name" value="S-ADENOSYLMETHIONINE MITOCHONDRIAL CARRIER PROTEIN"/>
    <property type="match status" value="1"/>
</dbReference>
<protein>
    <recommendedName>
        <fullName evidence="13">Mitochondrial carrier protein</fullName>
    </recommendedName>
</protein>
<keyword evidence="5" id="KW-0677">Repeat</keyword>
<dbReference type="AlphaFoldDB" id="A0AAD2FWJ3"/>
<proteinExistence type="inferred from homology"/>
<feature type="repeat" description="Solcar" evidence="8">
    <location>
        <begin position="181"/>
        <end position="266"/>
    </location>
</feature>
<evidence type="ECO:0000256" key="8">
    <source>
        <dbReference type="PROSITE-ProRule" id="PRU00282"/>
    </source>
</evidence>
<evidence type="ECO:0000256" key="10">
    <source>
        <dbReference type="SAM" id="Phobius"/>
    </source>
</evidence>
<dbReference type="InterPro" id="IPR018108">
    <property type="entry name" value="MCP_transmembrane"/>
</dbReference>
<keyword evidence="4 8" id="KW-0812">Transmembrane</keyword>
<evidence type="ECO:0000256" key="7">
    <source>
        <dbReference type="ARBA" id="ARBA00023136"/>
    </source>
</evidence>
<dbReference type="Gene3D" id="1.50.40.10">
    <property type="entry name" value="Mitochondrial carrier domain"/>
    <property type="match status" value="1"/>
</dbReference>
<keyword evidence="12" id="KW-1185">Reference proteome</keyword>
<dbReference type="PROSITE" id="PS50920">
    <property type="entry name" value="SOLCAR"/>
    <property type="match status" value="2"/>
</dbReference>
<evidence type="ECO:0000256" key="3">
    <source>
        <dbReference type="ARBA" id="ARBA00022448"/>
    </source>
</evidence>
<evidence type="ECO:0000256" key="2">
    <source>
        <dbReference type="ARBA" id="ARBA00006375"/>
    </source>
</evidence>
<comment type="similarity">
    <text evidence="2 9">Belongs to the mitochondrial carrier (TC 2.A.29) family.</text>
</comment>
<keyword evidence="3 9" id="KW-0813">Transport</keyword>
<comment type="caution">
    <text evidence="11">The sequence shown here is derived from an EMBL/GenBank/DDBJ whole genome shotgun (WGS) entry which is preliminary data.</text>
</comment>
<evidence type="ECO:0000256" key="9">
    <source>
        <dbReference type="RuleBase" id="RU000488"/>
    </source>
</evidence>
<keyword evidence="7 8" id="KW-0472">Membrane</keyword>
<organism evidence="11 12">
    <name type="scientific">Cylindrotheca closterium</name>
    <dbReference type="NCBI Taxonomy" id="2856"/>
    <lineage>
        <taxon>Eukaryota</taxon>
        <taxon>Sar</taxon>
        <taxon>Stramenopiles</taxon>
        <taxon>Ochrophyta</taxon>
        <taxon>Bacillariophyta</taxon>
        <taxon>Bacillariophyceae</taxon>
        <taxon>Bacillariophycidae</taxon>
        <taxon>Bacillariales</taxon>
        <taxon>Bacillariaceae</taxon>
        <taxon>Cylindrotheca</taxon>
    </lineage>
</organism>
<evidence type="ECO:0000256" key="1">
    <source>
        <dbReference type="ARBA" id="ARBA00004141"/>
    </source>
</evidence>
<evidence type="ECO:0008006" key="13">
    <source>
        <dbReference type="Google" id="ProtNLM"/>
    </source>
</evidence>
<sequence>MEWLAQSALAEAAGGATAGVIADSTLYGIDSWKVRVQQSKSTGGSIRDLRILFRGLGPTVLLGSVPVFGGFFLIYAPTKTLLQHHQRPELIPLASAACAIPSTIIGVPADILKKRMVLGMDKTFLGAVVNATKEHGALGLFVGWNVNLARDIPFAGLKIGLFELFVHRYMIWNGLDPRDHISPTGAAICGILSGVCCAFLTSPLDVCNTYIKAGRAGGSTSIPAVSSHIVKTEGITALFRGVALRSFVLGVGSSIFWPIQRRVAHSLEPSGRFVY</sequence>
<feature type="repeat" description="Solcar" evidence="8">
    <location>
        <begin position="86"/>
        <end position="168"/>
    </location>
</feature>
<evidence type="ECO:0000256" key="6">
    <source>
        <dbReference type="ARBA" id="ARBA00022989"/>
    </source>
</evidence>
<comment type="subcellular location">
    <subcellularLocation>
        <location evidence="1">Membrane</location>
        <topology evidence="1">Multi-pass membrane protein</topology>
    </subcellularLocation>
</comment>
<dbReference type="GO" id="GO:0016020">
    <property type="term" value="C:membrane"/>
    <property type="evidence" value="ECO:0007669"/>
    <property type="project" value="UniProtKB-SubCell"/>
</dbReference>
<accession>A0AAD2FWJ3</accession>
<evidence type="ECO:0000313" key="12">
    <source>
        <dbReference type="Proteomes" id="UP001295423"/>
    </source>
</evidence>
<reference evidence="11" key="1">
    <citation type="submission" date="2023-08" db="EMBL/GenBank/DDBJ databases">
        <authorList>
            <person name="Audoor S."/>
            <person name="Bilcke G."/>
        </authorList>
    </citation>
    <scope>NUCLEOTIDE SEQUENCE</scope>
</reference>
<evidence type="ECO:0000313" key="11">
    <source>
        <dbReference type="EMBL" id="CAJ1954665.1"/>
    </source>
</evidence>
<dbReference type="EMBL" id="CAKOGP040001869">
    <property type="protein sequence ID" value="CAJ1954665.1"/>
    <property type="molecule type" value="Genomic_DNA"/>
</dbReference>
<gene>
    <name evidence="11" type="ORF">CYCCA115_LOCUS15256</name>
</gene>
<dbReference type="Pfam" id="PF00153">
    <property type="entry name" value="Mito_carr"/>
    <property type="match status" value="3"/>
</dbReference>
<feature type="transmembrane region" description="Helical" evidence="10">
    <location>
        <begin position="90"/>
        <end position="112"/>
    </location>
</feature>
<keyword evidence="6 10" id="KW-1133">Transmembrane helix</keyword>
<dbReference type="InterPro" id="IPR023395">
    <property type="entry name" value="MCP_dom_sf"/>
</dbReference>
<dbReference type="SUPFAM" id="SSF103506">
    <property type="entry name" value="Mitochondrial carrier"/>
    <property type="match status" value="1"/>
</dbReference>
<evidence type="ECO:0000256" key="4">
    <source>
        <dbReference type="ARBA" id="ARBA00022692"/>
    </source>
</evidence>
<feature type="transmembrane region" description="Helical" evidence="10">
    <location>
        <begin position="56"/>
        <end position="78"/>
    </location>
</feature>
<dbReference type="Proteomes" id="UP001295423">
    <property type="component" value="Unassembled WGS sequence"/>
</dbReference>
<evidence type="ECO:0000256" key="5">
    <source>
        <dbReference type="ARBA" id="ARBA00022737"/>
    </source>
</evidence>